<protein>
    <recommendedName>
        <fullName evidence="3">ER-bound oxygenase mpaB/mpaB'/Rubber oxygenase catalytic domain-containing protein</fullName>
    </recommendedName>
</protein>
<evidence type="ECO:0000256" key="1">
    <source>
        <dbReference type="SAM" id="MobiDB-lite"/>
    </source>
</evidence>
<feature type="region of interest" description="Disordered" evidence="1">
    <location>
        <begin position="52"/>
        <end position="75"/>
    </location>
</feature>
<organism evidence="4 5">
    <name type="scientific">Aspergillus clavatus (strain ATCC 1007 / CBS 513.65 / DSM 816 / NCTC 3887 / NRRL 1 / QM 1276 / 107)</name>
    <dbReference type="NCBI Taxonomy" id="344612"/>
    <lineage>
        <taxon>Eukaryota</taxon>
        <taxon>Fungi</taxon>
        <taxon>Dikarya</taxon>
        <taxon>Ascomycota</taxon>
        <taxon>Pezizomycotina</taxon>
        <taxon>Eurotiomycetes</taxon>
        <taxon>Eurotiomycetidae</taxon>
        <taxon>Eurotiales</taxon>
        <taxon>Aspergillaceae</taxon>
        <taxon>Aspergillus</taxon>
        <taxon>Aspergillus subgen. Fumigati</taxon>
    </lineage>
</organism>
<evidence type="ECO:0000313" key="5">
    <source>
        <dbReference type="Proteomes" id="UP000006701"/>
    </source>
</evidence>
<feature type="transmembrane region" description="Helical" evidence="2">
    <location>
        <begin position="432"/>
        <end position="456"/>
    </location>
</feature>
<dbReference type="VEuPathDB" id="FungiDB:ACLA_002880"/>
<dbReference type="KEGG" id="act:ACLA_002880"/>
<gene>
    <name evidence="4" type="ORF">ACLA_002880</name>
</gene>
<evidence type="ECO:0000313" key="4">
    <source>
        <dbReference type="EMBL" id="EAW14877.1"/>
    </source>
</evidence>
<dbReference type="EMBL" id="DS027004">
    <property type="protein sequence ID" value="EAW14877.1"/>
    <property type="molecule type" value="Genomic_DNA"/>
</dbReference>
<keyword evidence="2" id="KW-0472">Membrane</keyword>
<keyword evidence="5" id="KW-1185">Reference proteome</keyword>
<dbReference type="RefSeq" id="XP_001276303.1">
    <property type="nucleotide sequence ID" value="XM_001276302.1"/>
</dbReference>
<dbReference type="GeneID" id="4708497"/>
<proteinExistence type="predicted"/>
<evidence type="ECO:0000256" key="2">
    <source>
        <dbReference type="SAM" id="Phobius"/>
    </source>
</evidence>
<sequence>MIPTEKKAPDVRELWGYKFEATDLHQSADQLRPLMFTYDKLADDCLERLNEISPPKKVPRPVVAQNEKPASKSPKRDLYALLEKHHGEDPKLGELWTQINTVPDWVDWEQIKRGQDVFYRYGMSMLNALSFQSLLGGMGAGRVVETLSRTGGFSADVARRRMLETLQHILQVVQSVESMKPGGAGQTSSVRVRLLHAAVRSRILNLAKHKPEYYDVDKLGIPINDLHCIGTINIFSTSVVWSGLPRQGILIRNQEIDDYLALWRLVAYYMGTPHDYMSSQAVAKVMMESLLMSEINPSETGKVLAQNIILGLENTAPTYASKEFMEAMARHLNGNQLSDELGIPRPSFYHQALIYGYCVMAMWFAYTLRLFPSIDQVFIELRRKRYYSIFTDKDKGLGEETIFEFKYVPFYTRTTRLGKRSKPEQTNYGVELLARTGLLIVVVTVASLCGGVVFVARQLAGGPVFGI</sequence>
<evidence type="ECO:0000259" key="3">
    <source>
        <dbReference type="Pfam" id="PF09995"/>
    </source>
</evidence>
<dbReference type="Proteomes" id="UP000006701">
    <property type="component" value="Unassembled WGS sequence"/>
</dbReference>
<reference evidence="4 5" key="1">
    <citation type="journal article" date="2008" name="PLoS Genet.">
        <title>Genomic islands in the pathogenic filamentous fungus Aspergillus fumigatus.</title>
        <authorList>
            <person name="Fedorova N.D."/>
            <person name="Khaldi N."/>
            <person name="Joardar V.S."/>
            <person name="Maiti R."/>
            <person name="Amedeo P."/>
            <person name="Anderson M.J."/>
            <person name="Crabtree J."/>
            <person name="Silva J.C."/>
            <person name="Badger J.H."/>
            <person name="Albarraq A."/>
            <person name="Angiuoli S."/>
            <person name="Bussey H."/>
            <person name="Bowyer P."/>
            <person name="Cotty P.J."/>
            <person name="Dyer P.S."/>
            <person name="Egan A."/>
            <person name="Galens K."/>
            <person name="Fraser-Liggett C.M."/>
            <person name="Haas B.J."/>
            <person name="Inman J.M."/>
            <person name="Kent R."/>
            <person name="Lemieux S."/>
            <person name="Malavazi I."/>
            <person name="Orvis J."/>
            <person name="Roemer T."/>
            <person name="Ronning C.M."/>
            <person name="Sundaram J.P."/>
            <person name="Sutton G."/>
            <person name="Turner G."/>
            <person name="Venter J.C."/>
            <person name="White O.R."/>
            <person name="Whitty B.R."/>
            <person name="Youngman P."/>
            <person name="Wolfe K.H."/>
            <person name="Goldman G.H."/>
            <person name="Wortman J.R."/>
            <person name="Jiang B."/>
            <person name="Denning D.W."/>
            <person name="Nierman W.C."/>
        </authorList>
    </citation>
    <scope>NUCLEOTIDE SEQUENCE [LARGE SCALE GENOMIC DNA]</scope>
    <source>
        <strain evidence="5">ATCC 1007 / CBS 513.65 / DSM 816 / NCTC 3887 / NRRL 1</strain>
    </source>
</reference>
<accession>A1C5A9</accession>
<dbReference type="PANTHER" id="PTHR37539:SF1">
    <property type="entry name" value="ER-BOUND OXYGENASE MPAB_MPAB'_RUBBER OXYGENASE CATALYTIC DOMAIN-CONTAINING PROTEIN"/>
    <property type="match status" value="1"/>
</dbReference>
<dbReference type="GO" id="GO:0016491">
    <property type="term" value="F:oxidoreductase activity"/>
    <property type="evidence" value="ECO:0007669"/>
    <property type="project" value="InterPro"/>
</dbReference>
<dbReference type="AlphaFoldDB" id="A1C5A9"/>
<dbReference type="HOGENOM" id="CLU_042166_0_0_1"/>
<dbReference type="InterPro" id="IPR037473">
    <property type="entry name" value="Lcp-like"/>
</dbReference>
<dbReference type="OMA" id="YYQALVY"/>
<dbReference type="STRING" id="344612.A1C5A9"/>
<feature type="domain" description="ER-bound oxygenase mpaB/mpaB'/Rubber oxygenase catalytic" evidence="3">
    <location>
        <begin position="126"/>
        <end position="360"/>
    </location>
</feature>
<dbReference type="InterPro" id="IPR018713">
    <property type="entry name" value="MPAB/Lcp_cat_dom"/>
</dbReference>
<feature type="transmembrane region" description="Helical" evidence="2">
    <location>
        <begin position="348"/>
        <end position="366"/>
    </location>
</feature>
<dbReference type="Pfam" id="PF09995">
    <property type="entry name" value="MPAB_Lcp_cat"/>
    <property type="match status" value="1"/>
</dbReference>
<dbReference type="eggNOG" id="ENOG502S0FM">
    <property type="taxonomic scope" value="Eukaryota"/>
</dbReference>
<keyword evidence="2" id="KW-0812">Transmembrane</keyword>
<keyword evidence="2" id="KW-1133">Transmembrane helix</keyword>
<dbReference type="OrthoDB" id="6361347at2759"/>
<dbReference type="PANTHER" id="PTHR37539">
    <property type="entry name" value="SECRETED PROTEIN-RELATED"/>
    <property type="match status" value="1"/>
</dbReference>
<name>A1C5A9_ASPCL</name>